<protein>
    <submittedName>
        <fullName evidence="2">Uncharacterized protein</fullName>
    </submittedName>
</protein>
<keyword evidence="3" id="KW-1185">Reference proteome</keyword>
<dbReference type="Proteomes" id="UP000027222">
    <property type="component" value="Unassembled WGS sequence"/>
</dbReference>
<evidence type="ECO:0000313" key="3">
    <source>
        <dbReference type="Proteomes" id="UP000027222"/>
    </source>
</evidence>
<evidence type="ECO:0000313" key="2">
    <source>
        <dbReference type="EMBL" id="KDR79848.1"/>
    </source>
</evidence>
<dbReference type="OrthoDB" id="2972209at2759"/>
<proteinExistence type="predicted"/>
<feature type="region of interest" description="Disordered" evidence="1">
    <location>
        <begin position="1"/>
        <end position="69"/>
    </location>
</feature>
<dbReference type="HOGENOM" id="CLU_1441216_0_0_1"/>
<name>A0A067TLL0_GALM3</name>
<evidence type="ECO:0000256" key="1">
    <source>
        <dbReference type="SAM" id="MobiDB-lite"/>
    </source>
</evidence>
<gene>
    <name evidence="2" type="ORF">GALMADRAFT_241948</name>
</gene>
<sequence length="208" mass="22689">MSSPIAIPSSKRSSSSSSSSSSASSSLSSAPTTPTSAGVYIPVHKRTGSSSSRAFEPSGARLPALSVTEVPKQHPRVYSADFLLSLRPNADESLKEQIRASCPEVVMNRRTKKNLEFAEHQHQRELSSPRRHAGWNFQQQPVLPTLSTPTPIRVPTAAPPTPARVTPRRNRPAGRAPERRRQALQSSLNLNDSWRDIRLSTSTPLPVV</sequence>
<feature type="region of interest" description="Disordered" evidence="1">
    <location>
        <begin position="142"/>
        <end position="190"/>
    </location>
</feature>
<organism evidence="2 3">
    <name type="scientific">Galerina marginata (strain CBS 339.88)</name>
    <dbReference type="NCBI Taxonomy" id="685588"/>
    <lineage>
        <taxon>Eukaryota</taxon>
        <taxon>Fungi</taxon>
        <taxon>Dikarya</taxon>
        <taxon>Basidiomycota</taxon>
        <taxon>Agaricomycotina</taxon>
        <taxon>Agaricomycetes</taxon>
        <taxon>Agaricomycetidae</taxon>
        <taxon>Agaricales</taxon>
        <taxon>Agaricineae</taxon>
        <taxon>Strophariaceae</taxon>
        <taxon>Galerina</taxon>
    </lineage>
</organism>
<feature type="compositionally biased region" description="Low complexity" evidence="1">
    <location>
        <begin position="1"/>
        <end position="37"/>
    </location>
</feature>
<reference evidence="3" key="1">
    <citation type="journal article" date="2014" name="Proc. Natl. Acad. Sci. U.S.A.">
        <title>Extensive sampling of basidiomycete genomes demonstrates inadequacy of the white-rot/brown-rot paradigm for wood decay fungi.</title>
        <authorList>
            <person name="Riley R."/>
            <person name="Salamov A.A."/>
            <person name="Brown D.W."/>
            <person name="Nagy L.G."/>
            <person name="Floudas D."/>
            <person name="Held B.W."/>
            <person name="Levasseur A."/>
            <person name="Lombard V."/>
            <person name="Morin E."/>
            <person name="Otillar R."/>
            <person name="Lindquist E.A."/>
            <person name="Sun H."/>
            <person name="LaButti K.M."/>
            <person name="Schmutz J."/>
            <person name="Jabbour D."/>
            <person name="Luo H."/>
            <person name="Baker S.E."/>
            <person name="Pisabarro A.G."/>
            <person name="Walton J.D."/>
            <person name="Blanchette R.A."/>
            <person name="Henrissat B."/>
            <person name="Martin F."/>
            <person name="Cullen D."/>
            <person name="Hibbett D.S."/>
            <person name="Grigoriev I.V."/>
        </authorList>
    </citation>
    <scope>NUCLEOTIDE SEQUENCE [LARGE SCALE GENOMIC DNA]</scope>
    <source>
        <strain evidence="3">CBS 339.88</strain>
    </source>
</reference>
<dbReference type="EMBL" id="KL142372">
    <property type="protein sequence ID" value="KDR79848.1"/>
    <property type="molecule type" value="Genomic_DNA"/>
</dbReference>
<dbReference type="AlphaFoldDB" id="A0A067TLL0"/>
<accession>A0A067TLL0</accession>